<protein>
    <submittedName>
        <fullName evidence="1">Uncharacterized protein</fullName>
    </submittedName>
</protein>
<dbReference type="HOGENOM" id="CLU_1614820_0_0_1"/>
<dbReference type="InParanoid" id="A0A0D0DUR9"/>
<dbReference type="OrthoDB" id="2691851at2759"/>
<reference evidence="1 2" key="1">
    <citation type="submission" date="2014-04" db="EMBL/GenBank/DDBJ databases">
        <authorList>
            <consortium name="DOE Joint Genome Institute"/>
            <person name="Kuo A."/>
            <person name="Kohler A."/>
            <person name="Jargeat P."/>
            <person name="Nagy L.G."/>
            <person name="Floudas D."/>
            <person name="Copeland A."/>
            <person name="Barry K.W."/>
            <person name="Cichocki N."/>
            <person name="Veneault-Fourrey C."/>
            <person name="LaButti K."/>
            <person name="Lindquist E.A."/>
            <person name="Lipzen A."/>
            <person name="Lundell T."/>
            <person name="Morin E."/>
            <person name="Murat C."/>
            <person name="Sun H."/>
            <person name="Tunlid A."/>
            <person name="Henrissat B."/>
            <person name="Grigoriev I.V."/>
            <person name="Hibbett D.S."/>
            <person name="Martin F."/>
            <person name="Nordberg H.P."/>
            <person name="Cantor M.N."/>
            <person name="Hua S.X."/>
        </authorList>
    </citation>
    <scope>NUCLEOTIDE SEQUENCE [LARGE SCALE GENOMIC DNA]</scope>
    <source>
        <strain evidence="1 2">Ve08.2h10</strain>
    </source>
</reference>
<keyword evidence="2" id="KW-1185">Reference proteome</keyword>
<sequence length="165" mass="18433">LQTLNDTCKIKHSIGKLEDHSTLVMALSQVDIAWLQQLLHTALKNGASVRSIIHLIEDALEGGYRPRGHSAEVNDLALLIYCLGGSNLLYALNQCLNIPSLRTLRNKVSFVKINPTIGHISLNTIEKNIYDILFTPREHPIMYQIRESDWATNSDIIGMSTGEPM</sequence>
<dbReference type="AlphaFoldDB" id="A0A0D0DUR9"/>
<reference evidence="2" key="2">
    <citation type="submission" date="2015-01" db="EMBL/GenBank/DDBJ databases">
        <title>Evolutionary Origins and Diversification of the Mycorrhizal Mutualists.</title>
        <authorList>
            <consortium name="DOE Joint Genome Institute"/>
            <consortium name="Mycorrhizal Genomics Consortium"/>
            <person name="Kohler A."/>
            <person name="Kuo A."/>
            <person name="Nagy L.G."/>
            <person name="Floudas D."/>
            <person name="Copeland A."/>
            <person name="Barry K.W."/>
            <person name="Cichocki N."/>
            <person name="Veneault-Fourrey C."/>
            <person name="LaButti K."/>
            <person name="Lindquist E.A."/>
            <person name="Lipzen A."/>
            <person name="Lundell T."/>
            <person name="Morin E."/>
            <person name="Murat C."/>
            <person name="Riley R."/>
            <person name="Ohm R."/>
            <person name="Sun H."/>
            <person name="Tunlid A."/>
            <person name="Henrissat B."/>
            <person name="Grigoriev I.V."/>
            <person name="Hibbett D.S."/>
            <person name="Martin F."/>
        </authorList>
    </citation>
    <scope>NUCLEOTIDE SEQUENCE [LARGE SCALE GENOMIC DNA]</scope>
    <source>
        <strain evidence="2">Ve08.2h10</strain>
    </source>
</reference>
<evidence type="ECO:0000313" key="1">
    <source>
        <dbReference type="EMBL" id="KIK92906.1"/>
    </source>
</evidence>
<evidence type="ECO:0000313" key="2">
    <source>
        <dbReference type="Proteomes" id="UP000054538"/>
    </source>
</evidence>
<name>A0A0D0DUR9_9AGAM</name>
<proteinExistence type="predicted"/>
<dbReference type="Proteomes" id="UP000054538">
    <property type="component" value="Unassembled WGS sequence"/>
</dbReference>
<feature type="non-terminal residue" evidence="1">
    <location>
        <position position="1"/>
    </location>
</feature>
<dbReference type="EMBL" id="KN825232">
    <property type="protein sequence ID" value="KIK92906.1"/>
    <property type="molecule type" value="Genomic_DNA"/>
</dbReference>
<gene>
    <name evidence="1" type="ORF">PAXRUDRAFT_146279</name>
</gene>
<organism evidence="1 2">
    <name type="scientific">Paxillus rubicundulus Ve08.2h10</name>
    <dbReference type="NCBI Taxonomy" id="930991"/>
    <lineage>
        <taxon>Eukaryota</taxon>
        <taxon>Fungi</taxon>
        <taxon>Dikarya</taxon>
        <taxon>Basidiomycota</taxon>
        <taxon>Agaricomycotina</taxon>
        <taxon>Agaricomycetes</taxon>
        <taxon>Agaricomycetidae</taxon>
        <taxon>Boletales</taxon>
        <taxon>Paxilineae</taxon>
        <taxon>Paxillaceae</taxon>
        <taxon>Paxillus</taxon>
    </lineage>
</organism>
<accession>A0A0D0DUR9</accession>